<feature type="compositionally biased region" description="Basic and acidic residues" evidence="1">
    <location>
        <begin position="1"/>
        <end position="27"/>
    </location>
</feature>
<reference evidence="3" key="1">
    <citation type="submission" date="2023-08" db="EMBL/GenBank/DDBJ databases">
        <authorList>
            <person name="Audoor S."/>
            <person name="Bilcke G."/>
        </authorList>
    </citation>
    <scope>NUCLEOTIDE SEQUENCE</scope>
</reference>
<sequence>MEALNQRHEAERAARKAKERAQREKQKTQRKQNITDVSCCIIVLIAAGVGAFFALNKDTTTITQIFITQLYDPPSEAECRAITRNEIIAGQVDLDNTVLDMSFDITISSGCEITTPQV</sequence>
<evidence type="ECO:0000313" key="4">
    <source>
        <dbReference type="Proteomes" id="UP001295423"/>
    </source>
</evidence>
<keyword evidence="2" id="KW-1133">Transmembrane helix</keyword>
<feature type="transmembrane region" description="Helical" evidence="2">
    <location>
        <begin position="33"/>
        <end position="55"/>
    </location>
</feature>
<keyword evidence="2" id="KW-0812">Transmembrane</keyword>
<evidence type="ECO:0000256" key="2">
    <source>
        <dbReference type="SAM" id="Phobius"/>
    </source>
</evidence>
<dbReference type="Proteomes" id="UP001295423">
    <property type="component" value="Unassembled WGS sequence"/>
</dbReference>
<organism evidence="3 4">
    <name type="scientific">Cylindrotheca closterium</name>
    <dbReference type="NCBI Taxonomy" id="2856"/>
    <lineage>
        <taxon>Eukaryota</taxon>
        <taxon>Sar</taxon>
        <taxon>Stramenopiles</taxon>
        <taxon>Ochrophyta</taxon>
        <taxon>Bacillariophyta</taxon>
        <taxon>Bacillariophyceae</taxon>
        <taxon>Bacillariophycidae</taxon>
        <taxon>Bacillariales</taxon>
        <taxon>Bacillariaceae</taxon>
        <taxon>Cylindrotheca</taxon>
    </lineage>
</organism>
<comment type="caution">
    <text evidence="3">The sequence shown here is derived from an EMBL/GenBank/DDBJ whole genome shotgun (WGS) entry which is preliminary data.</text>
</comment>
<keyword evidence="2" id="KW-0472">Membrane</keyword>
<gene>
    <name evidence="3" type="ORF">CYCCA115_LOCUS24421</name>
</gene>
<proteinExistence type="predicted"/>
<evidence type="ECO:0000256" key="1">
    <source>
        <dbReference type="SAM" id="MobiDB-lite"/>
    </source>
</evidence>
<name>A0AAD2JPX0_9STRA</name>
<protein>
    <submittedName>
        <fullName evidence="3">Uncharacterized protein</fullName>
    </submittedName>
</protein>
<dbReference type="AlphaFoldDB" id="A0AAD2JPX0"/>
<accession>A0AAD2JPX0</accession>
<evidence type="ECO:0000313" key="3">
    <source>
        <dbReference type="EMBL" id="CAJ1970403.1"/>
    </source>
</evidence>
<feature type="region of interest" description="Disordered" evidence="1">
    <location>
        <begin position="1"/>
        <end position="32"/>
    </location>
</feature>
<dbReference type="EMBL" id="CAKOGP040002513">
    <property type="protein sequence ID" value="CAJ1970403.1"/>
    <property type="molecule type" value="Genomic_DNA"/>
</dbReference>
<keyword evidence="4" id="KW-1185">Reference proteome</keyword>